<dbReference type="InterPro" id="IPR020904">
    <property type="entry name" value="Sc_DH/Rdtase_CS"/>
</dbReference>
<proteinExistence type="inferred from homology"/>
<keyword evidence="3" id="KW-1185">Reference proteome</keyword>
<gene>
    <name evidence="2" type="ORF">H5P30_13170</name>
</gene>
<protein>
    <submittedName>
        <fullName evidence="2">SDR family oxidoreductase</fullName>
    </submittedName>
</protein>
<dbReference type="CDD" id="cd05233">
    <property type="entry name" value="SDR_c"/>
    <property type="match status" value="1"/>
</dbReference>
<dbReference type="GO" id="GO:0016616">
    <property type="term" value="F:oxidoreductase activity, acting on the CH-OH group of donors, NAD or NADP as acceptor"/>
    <property type="evidence" value="ECO:0007669"/>
    <property type="project" value="TreeGrafter"/>
</dbReference>
<evidence type="ECO:0000313" key="2">
    <source>
        <dbReference type="EMBL" id="MBC2602728.1"/>
    </source>
</evidence>
<reference evidence="2 3" key="1">
    <citation type="submission" date="2020-07" db="EMBL/GenBank/DDBJ databases">
        <authorList>
            <person name="Feng X."/>
        </authorList>
    </citation>
    <scope>NUCLEOTIDE SEQUENCE [LARGE SCALE GENOMIC DNA]</scope>
    <source>
        <strain evidence="2 3">JCM14086</strain>
    </source>
</reference>
<dbReference type="PRINTS" id="PR00081">
    <property type="entry name" value="GDHRDH"/>
</dbReference>
<dbReference type="Gene3D" id="3.40.50.720">
    <property type="entry name" value="NAD(P)-binding Rossmann-like Domain"/>
    <property type="match status" value="1"/>
</dbReference>
<dbReference type="AlphaFoldDB" id="A0A7X1B1C7"/>
<dbReference type="InterPro" id="IPR036291">
    <property type="entry name" value="NAD(P)-bd_dom_sf"/>
</dbReference>
<dbReference type="FunFam" id="3.40.50.720:FF:000084">
    <property type="entry name" value="Short-chain dehydrogenase reductase"/>
    <property type="match status" value="1"/>
</dbReference>
<dbReference type="RefSeq" id="WP_185693393.1">
    <property type="nucleotide sequence ID" value="NZ_JACHVA010000101.1"/>
</dbReference>
<evidence type="ECO:0000256" key="1">
    <source>
        <dbReference type="ARBA" id="ARBA00006484"/>
    </source>
</evidence>
<dbReference type="PROSITE" id="PS00061">
    <property type="entry name" value="ADH_SHORT"/>
    <property type="match status" value="1"/>
</dbReference>
<dbReference type="PRINTS" id="PR00080">
    <property type="entry name" value="SDRFAMILY"/>
</dbReference>
<comment type="caution">
    <text evidence="2">The sequence shown here is derived from an EMBL/GenBank/DDBJ whole genome shotgun (WGS) entry which is preliminary data.</text>
</comment>
<dbReference type="PANTHER" id="PTHR42760">
    <property type="entry name" value="SHORT-CHAIN DEHYDROGENASES/REDUCTASES FAMILY MEMBER"/>
    <property type="match status" value="1"/>
</dbReference>
<sequence>MKVDTIPHLNFSGKTVLVTGSSRNLGKTIAAAFIETGGRVILHGSEENLRSTKSEMESDYPKAELYSISFDLGQPEAIEKAFDQLKSEGWMPDVLINNAAHLGLGESGFLEQSPEFFREVIEVNLFGAFLCSQIAAQYLKDTGKKGSIVNISSLAGRRGIHGRSGYNVSKAALDSMTRSMAQELSGDGIRVNSLVLGYVWTERWNHLDEGVADRRKANIPSHAPSSQEEIARTTVFLASDSAPTLVGSQIVLDGGMDIQQLPATVAV</sequence>
<dbReference type="Pfam" id="PF13561">
    <property type="entry name" value="adh_short_C2"/>
    <property type="match status" value="1"/>
</dbReference>
<dbReference type="EMBL" id="JACHVA010000101">
    <property type="protein sequence ID" value="MBC2602728.1"/>
    <property type="molecule type" value="Genomic_DNA"/>
</dbReference>
<accession>A0A7X1B1C7</accession>
<dbReference type="SUPFAM" id="SSF51735">
    <property type="entry name" value="NAD(P)-binding Rossmann-fold domains"/>
    <property type="match status" value="1"/>
</dbReference>
<dbReference type="Proteomes" id="UP000525652">
    <property type="component" value="Unassembled WGS sequence"/>
</dbReference>
<name>A0A7X1B1C7_9BACT</name>
<organism evidence="2 3">
    <name type="scientific">Puniceicoccus vermicola</name>
    <dbReference type="NCBI Taxonomy" id="388746"/>
    <lineage>
        <taxon>Bacteria</taxon>
        <taxon>Pseudomonadati</taxon>
        <taxon>Verrucomicrobiota</taxon>
        <taxon>Opitutia</taxon>
        <taxon>Puniceicoccales</taxon>
        <taxon>Puniceicoccaceae</taxon>
        <taxon>Puniceicoccus</taxon>
    </lineage>
</organism>
<dbReference type="InterPro" id="IPR002347">
    <property type="entry name" value="SDR_fam"/>
</dbReference>
<comment type="similarity">
    <text evidence="1">Belongs to the short-chain dehydrogenases/reductases (SDR) family.</text>
</comment>
<evidence type="ECO:0000313" key="3">
    <source>
        <dbReference type="Proteomes" id="UP000525652"/>
    </source>
</evidence>